<evidence type="ECO:0000256" key="3">
    <source>
        <dbReference type="ARBA" id="ARBA00022547"/>
    </source>
</evidence>
<dbReference type="AlphaFoldDB" id="A0A4D6C4X2"/>
<feature type="transmembrane region" description="Helical" evidence="9">
    <location>
        <begin position="95"/>
        <end position="113"/>
    </location>
</feature>
<proteinExistence type="predicted"/>
<keyword evidence="9" id="KW-0812">Transmembrane</keyword>
<evidence type="ECO:0000256" key="5">
    <source>
        <dbReference type="ARBA" id="ARBA00023065"/>
    </source>
</evidence>
<dbReference type="RefSeq" id="YP_009647075.1">
    <property type="nucleotide sequence ID" value="NC_042600.1"/>
</dbReference>
<dbReference type="GO" id="GO:0031966">
    <property type="term" value="C:mitochondrial membrane"/>
    <property type="evidence" value="ECO:0007669"/>
    <property type="project" value="UniProtKB-SubCell"/>
</dbReference>
<keyword evidence="6 10" id="KW-0496">Mitochondrion</keyword>
<keyword evidence="2" id="KW-0813">Transport</keyword>
<dbReference type="Pfam" id="PF05405">
    <property type="entry name" value="Mt_ATP-synt_B"/>
    <property type="match status" value="1"/>
</dbReference>
<protein>
    <submittedName>
        <fullName evidence="10">ATP synthase F0 subunit beta</fullName>
    </submittedName>
</protein>
<accession>A0A4D6C4X2</accession>
<keyword evidence="7 9" id="KW-0472">Membrane</keyword>
<dbReference type="GO" id="GO:0015986">
    <property type="term" value="P:proton motive force-driven ATP synthesis"/>
    <property type="evidence" value="ECO:0007669"/>
    <property type="project" value="InterPro"/>
</dbReference>
<dbReference type="GO" id="GO:0015078">
    <property type="term" value="F:proton transmembrane transporter activity"/>
    <property type="evidence" value="ECO:0007669"/>
    <property type="project" value="InterPro"/>
</dbReference>
<geneLocation type="mitochondrion" evidence="10"/>
<gene>
    <name evidence="10" type="primary">atp4</name>
</gene>
<feature type="transmembrane region" description="Helical" evidence="9">
    <location>
        <begin position="70"/>
        <end position="89"/>
    </location>
</feature>
<evidence type="ECO:0000256" key="1">
    <source>
        <dbReference type="ARBA" id="ARBA00004325"/>
    </source>
</evidence>
<feature type="compositionally biased region" description="Basic residues" evidence="8">
    <location>
        <begin position="8"/>
        <end position="39"/>
    </location>
</feature>
<keyword evidence="5" id="KW-0406">Ion transport</keyword>
<keyword evidence="9" id="KW-1133">Transmembrane helix</keyword>
<dbReference type="GO" id="GO:0045259">
    <property type="term" value="C:proton-transporting ATP synthase complex"/>
    <property type="evidence" value="ECO:0007669"/>
    <property type="project" value="UniProtKB-KW"/>
</dbReference>
<name>A0A4D6C4X2_9CHLO</name>
<dbReference type="InterPro" id="IPR008688">
    <property type="entry name" value="ATP_synth_Bsub_B/MI25"/>
</dbReference>
<evidence type="ECO:0000256" key="7">
    <source>
        <dbReference type="ARBA" id="ARBA00023136"/>
    </source>
</evidence>
<keyword evidence="4" id="KW-0375">Hydrogen ion transport</keyword>
<evidence type="ECO:0000256" key="9">
    <source>
        <dbReference type="SAM" id="Phobius"/>
    </source>
</evidence>
<dbReference type="GeneID" id="40513422"/>
<evidence type="ECO:0000256" key="6">
    <source>
        <dbReference type="ARBA" id="ARBA00023128"/>
    </source>
</evidence>
<reference evidence="10" key="1">
    <citation type="journal article" date="2019" name="Genome Biol. Evol.">
        <title>Tracing the Evolution of the Plastome and Mitogenome in the Chloropicophyceae Uncovered Convergent tRNA Gene Losses and a Variant Plastid Genetic Code.</title>
        <authorList>
            <person name="Turmel M."/>
            <person name="Dos Santos A.L."/>
            <person name="Otis C."/>
            <person name="Sergerie R."/>
            <person name="Lemieux C."/>
        </authorList>
    </citation>
    <scope>NUCLEOTIDE SEQUENCE</scope>
</reference>
<keyword evidence="3" id="KW-0138">CF(0)</keyword>
<comment type="subcellular location">
    <subcellularLocation>
        <location evidence="1">Mitochondrion membrane</location>
    </subcellularLocation>
</comment>
<dbReference type="EMBL" id="MK086005">
    <property type="protein sequence ID" value="QBX98690.1"/>
    <property type="molecule type" value="Genomic_DNA"/>
</dbReference>
<sequence>MSKVAKEKVKKGKSPTKKKATKAKPVKVTTKKVSAKPKASKPEIKSKKKNPVKKLIKKTSTMTPKTRDNLTLGIAGFLGFIVLSSKGILIYNEEILVALGFLGFVYFVSSSYGKDIKGSLDLRGEGLKEKVGSDLKNSKDAYKDAIELWAAQNPTWCLHKKKRSAQAAALDSRVSTSNSVLYWFSAPLLGSSKGLFKSSIASGTWGLLKGESMSSGDNIEAWSGSFRQRVFGKAFNAVGDGNQIHQEWIKSCLANVEKIRLS</sequence>
<evidence type="ECO:0000256" key="4">
    <source>
        <dbReference type="ARBA" id="ARBA00022781"/>
    </source>
</evidence>
<feature type="region of interest" description="Disordered" evidence="8">
    <location>
        <begin position="1"/>
        <end position="52"/>
    </location>
</feature>
<evidence type="ECO:0000256" key="2">
    <source>
        <dbReference type="ARBA" id="ARBA00022448"/>
    </source>
</evidence>
<evidence type="ECO:0000256" key="8">
    <source>
        <dbReference type="SAM" id="MobiDB-lite"/>
    </source>
</evidence>
<evidence type="ECO:0000313" key="10">
    <source>
        <dbReference type="EMBL" id="QBX98690.1"/>
    </source>
</evidence>
<organism evidence="10">
    <name type="scientific">Chloropicon mariensis</name>
    <dbReference type="NCBI Taxonomy" id="1606511"/>
    <lineage>
        <taxon>Eukaryota</taxon>
        <taxon>Viridiplantae</taxon>
        <taxon>Chlorophyta</taxon>
        <taxon>Chloropicophyceae</taxon>
        <taxon>Chloropicales</taxon>
        <taxon>Chloropicaceae</taxon>
        <taxon>Chloropicon</taxon>
    </lineage>
</organism>